<dbReference type="AlphaFoldDB" id="B4HPJ5"/>
<dbReference type="SMR" id="B4HPJ5"/>
<feature type="coiled-coil region" evidence="1">
    <location>
        <begin position="90"/>
        <end position="155"/>
    </location>
</feature>
<gene>
    <name evidence="2" type="primary">Dsec\GM20358</name>
    <name evidence="2" type="ORF">Dsec_GM20358</name>
</gene>
<dbReference type="STRING" id="7238.B4HPJ5"/>
<dbReference type="Proteomes" id="UP000001292">
    <property type="component" value="Unassembled WGS sequence"/>
</dbReference>
<dbReference type="GO" id="GO:0005819">
    <property type="term" value="C:spindle"/>
    <property type="evidence" value="ECO:0007669"/>
    <property type="project" value="EnsemblMetazoa"/>
</dbReference>
<evidence type="ECO:0000256" key="1">
    <source>
        <dbReference type="SAM" id="Coils"/>
    </source>
</evidence>
<dbReference type="GO" id="GO:0090221">
    <property type="term" value="P:mitotic spindle-templated microtubule nucleation"/>
    <property type="evidence" value="ECO:0007669"/>
    <property type="project" value="EnsemblMetazoa"/>
</dbReference>
<reference evidence="2 3" key="1">
    <citation type="journal article" date="2007" name="Nature">
        <title>Evolution of genes and genomes on the Drosophila phylogeny.</title>
        <authorList>
            <consortium name="Drosophila 12 Genomes Consortium"/>
            <person name="Clark A.G."/>
            <person name="Eisen M.B."/>
            <person name="Smith D.R."/>
            <person name="Bergman C.M."/>
            <person name="Oliver B."/>
            <person name="Markow T.A."/>
            <person name="Kaufman T.C."/>
            <person name="Kellis M."/>
            <person name="Gelbart W."/>
            <person name="Iyer V.N."/>
            <person name="Pollard D.A."/>
            <person name="Sackton T.B."/>
            <person name="Larracuente A.M."/>
            <person name="Singh N.D."/>
            <person name="Abad J.P."/>
            <person name="Abt D.N."/>
            <person name="Adryan B."/>
            <person name="Aguade M."/>
            <person name="Akashi H."/>
            <person name="Anderson W.W."/>
            <person name="Aquadro C.F."/>
            <person name="Ardell D.H."/>
            <person name="Arguello R."/>
            <person name="Artieri C.G."/>
            <person name="Barbash D.A."/>
            <person name="Barker D."/>
            <person name="Barsanti P."/>
            <person name="Batterham P."/>
            <person name="Batzoglou S."/>
            <person name="Begun D."/>
            <person name="Bhutkar A."/>
            <person name="Blanco E."/>
            <person name="Bosak S.A."/>
            <person name="Bradley R.K."/>
            <person name="Brand A.D."/>
            <person name="Brent M.R."/>
            <person name="Brooks A.N."/>
            <person name="Brown R.H."/>
            <person name="Butlin R.K."/>
            <person name="Caggese C."/>
            <person name="Calvi B.R."/>
            <person name="Bernardo de Carvalho A."/>
            <person name="Caspi A."/>
            <person name="Castrezana S."/>
            <person name="Celniker S.E."/>
            <person name="Chang J.L."/>
            <person name="Chapple C."/>
            <person name="Chatterji S."/>
            <person name="Chinwalla A."/>
            <person name="Civetta A."/>
            <person name="Clifton S.W."/>
            <person name="Comeron J.M."/>
            <person name="Costello J.C."/>
            <person name="Coyne J.A."/>
            <person name="Daub J."/>
            <person name="David R.G."/>
            <person name="Delcher A.L."/>
            <person name="Delehaunty K."/>
            <person name="Do C.B."/>
            <person name="Ebling H."/>
            <person name="Edwards K."/>
            <person name="Eickbush T."/>
            <person name="Evans J.D."/>
            <person name="Filipski A."/>
            <person name="Findeiss S."/>
            <person name="Freyhult E."/>
            <person name="Fulton L."/>
            <person name="Fulton R."/>
            <person name="Garcia A.C."/>
            <person name="Gardiner A."/>
            <person name="Garfield D.A."/>
            <person name="Garvin B.E."/>
            <person name="Gibson G."/>
            <person name="Gilbert D."/>
            <person name="Gnerre S."/>
            <person name="Godfrey J."/>
            <person name="Good R."/>
            <person name="Gotea V."/>
            <person name="Gravely B."/>
            <person name="Greenberg A.J."/>
            <person name="Griffiths-Jones S."/>
            <person name="Gross S."/>
            <person name="Guigo R."/>
            <person name="Gustafson E.A."/>
            <person name="Haerty W."/>
            <person name="Hahn M.W."/>
            <person name="Halligan D.L."/>
            <person name="Halpern A.L."/>
            <person name="Halter G.M."/>
            <person name="Han M.V."/>
            <person name="Heger A."/>
            <person name="Hillier L."/>
            <person name="Hinrichs A.S."/>
            <person name="Holmes I."/>
            <person name="Hoskins R.A."/>
            <person name="Hubisz M.J."/>
            <person name="Hultmark D."/>
            <person name="Huntley M.A."/>
            <person name="Jaffe D.B."/>
            <person name="Jagadeeshan S."/>
            <person name="Jeck W.R."/>
            <person name="Johnson J."/>
            <person name="Jones C.D."/>
            <person name="Jordan W.C."/>
            <person name="Karpen G.H."/>
            <person name="Kataoka E."/>
            <person name="Keightley P.D."/>
            <person name="Kheradpour P."/>
            <person name="Kirkness E.F."/>
            <person name="Koerich L.B."/>
            <person name="Kristiansen K."/>
            <person name="Kudrna D."/>
            <person name="Kulathinal R.J."/>
            <person name="Kumar S."/>
            <person name="Kwok R."/>
            <person name="Lander E."/>
            <person name="Langley C.H."/>
            <person name="Lapoint R."/>
            <person name="Lazzaro B.P."/>
            <person name="Lee S.J."/>
            <person name="Levesque L."/>
            <person name="Li R."/>
            <person name="Lin C.F."/>
            <person name="Lin M.F."/>
            <person name="Lindblad-Toh K."/>
            <person name="Llopart A."/>
            <person name="Long M."/>
            <person name="Low L."/>
            <person name="Lozovsky E."/>
            <person name="Lu J."/>
            <person name="Luo M."/>
            <person name="Machado C.A."/>
            <person name="Makalowski W."/>
            <person name="Marzo M."/>
            <person name="Matsuda M."/>
            <person name="Matzkin L."/>
            <person name="McAllister B."/>
            <person name="McBride C.S."/>
            <person name="McKernan B."/>
            <person name="McKernan K."/>
            <person name="Mendez-Lago M."/>
            <person name="Minx P."/>
            <person name="Mollenhauer M.U."/>
            <person name="Montooth K."/>
            <person name="Mount S.M."/>
            <person name="Mu X."/>
            <person name="Myers E."/>
            <person name="Negre B."/>
            <person name="Newfeld S."/>
            <person name="Nielsen R."/>
            <person name="Noor M.A."/>
            <person name="O'Grady P."/>
            <person name="Pachter L."/>
            <person name="Papaceit M."/>
            <person name="Parisi M.J."/>
            <person name="Parisi M."/>
            <person name="Parts L."/>
            <person name="Pedersen J.S."/>
            <person name="Pesole G."/>
            <person name="Phillippy A.M."/>
            <person name="Ponting C.P."/>
            <person name="Pop M."/>
            <person name="Porcelli D."/>
            <person name="Powell J.R."/>
            <person name="Prohaska S."/>
            <person name="Pruitt K."/>
            <person name="Puig M."/>
            <person name="Quesneville H."/>
            <person name="Ram K.R."/>
            <person name="Rand D."/>
            <person name="Rasmussen M.D."/>
            <person name="Reed L.K."/>
            <person name="Reenan R."/>
            <person name="Reily A."/>
            <person name="Remington K.A."/>
            <person name="Rieger T.T."/>
            <person name="Ritchie M.G."/>
            <person name="Robin C."/>
            <person name="Rogers Y.H."/>
            <person name="Rohde C."/>
            <person name="Rozas J."/>
            <person name="Rubenfield M.J."/>
            <person name="Ruiz A."/>
            <person name="Russo S."/>
            <person name="Salzberg S.L."/>
            <person name="Sanchez-Gracia A."/>
            <person name="Saranga D.J."/>
            <person name="Sato H."/>
            <person name="Schaeffer S.W."/>
            <person name="Schatz M.C."/>
            <person name="Schlenke T."/>
            <person name="Schwartz R."/>
            <person name="Segarra C."/>
            <person name="Singh R.S."/>
            <person name="Sirot L."/>
            <person name="Sirota M."/>
            <person name="Sisneros N.B."/>
            <person name="Smith C.D."/>
            <person name="Smith T.F."/>
            <person name="Spieth J."/>
            <person name="Stage D.E."/>
            <person name="Stark A."/>
            <person name="Stephan W."/>
            <person name="Strausberg R.L."/>
            <person name="Strempel S."/>
            <person name="Sturgill D."/>
            <person name="Sutton G."/>
            <person name="Sutton G.G."/>
            <person name="Tao W."/>
            <person name="Teichmann S."/>
            <person name="Tobari Y.N."/>
            <person name="Tomimura Y."/>
            <person name="Tsolas J.M."/>
            <person name="Valente V.L."/>
            <person name="Venter E."/>
            <person name="Venter J.C."/>
            <person name="Vicario S."/>
            <person name="Vieira F.G."/>
            <person name="Vilella A.J."/>
            <person name="Villasante A."/>
            <person name="Walenz B."/>
            <person name="Wang J."/>
            <person name="Wasserman M."/>
            <person name="Watts T."/>
            <person name="Wilson D."/>
            <person name="Wilson R.K."/>
            <person name="Wing R.A."/>
            <person name="Wolfner M.F."/>
            <person name="Wong A."/>
            <person name="Wong G.K."/>
            <person name="Wu C.I."/>
            <person name="Wu G."/>
            <person name="Yamamoto D."/>
            <person name="Yang H.P."/>
            <person name="Yang S.P."/>
            <person name="Yorke J.A."/>
            <person name="Yoshida K."/>
            <person name="Zdobnov E."/>
            <person name="Zhang P."/>
            <person name="Zhang Y."/>
            <person name="Zimin A.V."/>
            <person name="Baldwin J."/>
            <person name="Abdouelleil A."/>
            <person name="Abdulkadir J."/>
            <person name="Abebe A."/>
            <person name="Abera B."/>
            <person name="Abreu J."/>
            <person name="Acer S.C."/>
            <person name="Aftuck L."/>
            <person name="Alexander A."/>
            <person name="An P."/>
            <person name="Anderson E."/>
            <person name="Anderson S."/>
            <person name="Arachi H."/>
            <person name="Azer M."/>
            <person name="Bachantsang P."/>
            <person name="Barry A."/>
            <person name="Bayul T."/>
            <person name="Berlin A."/>
            <person name="Bessette D."/>
            <person name="Bloom T."/>
            <person name="Blye J."/>
            <person name="Boguslavskiy L."/>
            <person name="Bonnet C."/>
            <person name="Boukhgalter B."/>
            <person name="Bourzgui I."/>
            <person name="Brown A."/>
            <person name="Cahill P."/>
            <person name="Channer S."/>
            <person name="Cheshatsang Y."/>
            <person name="Chuda L."/>
            <person name="Citroen M."/>
            <person name="Collymore A."/>
            <person name="Cooke P."/>
            <person name="Costello M."/>
            <person name="D'Aco K."/>
            <person name="Daza R."/>
            <person name="De Haan G."/>
            <person name="DeGray S."/>
            <person name="DeMaso C."/>
            <person name="Dhargay N."/>
            <person name="Dooley K."/>
            <person name="Dooley E."/>
            <person name="Doricent M."/>
            <person name="Dorje P."/>
            <person name="Dorjee K."/>
            <person name="Dupes A."/>
            <person name="Elong R."/>
            <person name="Falk J."/>
            <person name="Farina A."/>
            <person name="Faro S."/>
            <person name="Ferguson D."/>
            <person name="Fisher S."/>
            <person name="Foley C.D."/>
            <person name="Franke A."/>
            <person name="Friedrich D."/>
            <person name="Gadbois L."/>
            <person name="Gearin G."/>
            <person name="Gearin C.R."/>
            <person name="Giannoukos G."/>
            <person name="Goode T."/>
            <person name="Graham J."/>
            <person name="Grandbois E."/>
            <person name="Grewal S."/>
            <person name="Gyaltsen K."/>
            <person name="Hafez N."/>
            <person name="Hagos B."/>
            <person name="Hall J."/>
            <person name="Henson C."/>
            <person name="Hollinger A."/>
            <person name="Honan T."/>
            <person name="Huard M.D."/>
            <person name="Hughes L."/>
            <person name="Hurhula B."/>
            <person name="Husby M.E."/>
            <person name="Kamat A."/>
            <person name="Kanga B."/>
            <person name="Kashin S."/>
            <person name="Khazanovich D."/>
            <person name="Kisner P."/>
            <person name="Lance K."/>
            <person name="Lara M."/>
            <person name="Lee W."/>
            <person name="Lennon N."/>
            <person name="Letendre F."/>
            <person name="LeVine R."/>
            <person name="Lipovsky A."/>
            <person name="Liu X."/>
            <person name="Liu J."/>
            <person name="Liu S."/>
            <person name="Lokyitsang T."/>
            <person name="Lokyitsang Y."/>
            <person name="Lubonja R."/>
            <person name="Lui A."/>
            <person name="MacDonald P."/>
            <person name="Magnisalis V."/>
            <person name="Maru K."/>
            <person name="Matthews C."/>
            <person name="McCusker W."/>
            <person name="McDonough S."/>
            <person name="Mehta T."/>
            <person name="Meldrim J."/>
            <person name="Meneus L."/>
            <person name="Mihai O."/>
            <person name="Mihalev A."/>
            <person name="Mihova T."/>
            <person name="Mittelman R."/>
            <person name="Mlenga V."/>
            <person name="Montmayeur A."/>
            <person name="Mulrain L."/>
            <person name="Navidi A."/>
            <person name="Naylor J."/>
            <person name="Negash T."/>
            <person name="Nguyen T."/>
            <person name="Nguyen N."/>
            <person name="Nicol R."/>
            <person name="Norbu C."/>
            <person name="Norbu N."/>
            <person name="Novod N."/>
            <person name="O'Neill B."/>
            <person name="Osman S."/>
            <person name="Markiewicz E."/>
            <person name="Oyono O.L."/>
            <person name="Patti C."/>
            <person name="Phunkhang P."/>
            <person name="Pierre F."/>
            <person name="Priest M."/>
            <person name="Raghuraman S."/>
            <person name="Rege F."/>
            <person name="Reyes R."/>
            <person name="Rise C."/>
            <person name="Rogov P."/>
            <person name="Ross K."/>
            <person name="Ryan E."/>
            <person name="Settipalli S."/>
            <person name="Shea T."/>
            <person name="Sherpa N."/>
            <person name="Shi L."/>
            <person name="Shih D."/>
            <person name="Sparrow T."/>
            <person name="Spaulding J."/>
            <person name="Stalker J."/>
            <person name="Stange-Thomann N."/>
            <person name="Stavropoulos S."/>
            <person name="Stone C."/>
            <person name="Strader C."/>
            <person name="Tesfaye S."/>
            <person name="Thomson T."/>
            <person name="Thoulutsang Y."/>
            <person name="Thoulutsang D."/>
            <person name="Topham K."/>
            <person name="Topping I."/>
            <person name="Tsamla T."/>
            <person name="Vassiliev H."/>
            <person name="Vo A."/>
            <person name="Wangchuk T."/>
            <person name="Wangdi T."/>
            <person name="Weiand M."/>
            <person name="Wilkinson J."/>
            <person name="Wilson A."/>
            <person name="Yadav S."/>
            <person name="Young G."/>
            <person name="Yu Q."/>
            <person name="Zembek L."/>
            <person name="Zhong D."/>
            <person name="Zimmer A."/>
            <person name="Zwirko Z."/>
            <person name="Jaffe D.B."/>
            <person name="Alvarez P."/>
            <person name="Brockman W."/>
            <person name="Butler J."/>
            <person name="Chin C."/>
            <person name="Gnerre S."/>
            <person name="Grabherr M."/>
            <person name="Kleber M."/>
            <person name="Mauceli E."/>
            <person name="MacCallum I."/>
        </authorList>
    </citation>
    <scope>NUCLEOTIDE SEQUENCE [LARGE SCALE GENOMIC DNA]</scope>
    <source>
        <strain evidence="3">Rob3c / Tucson 14021-0248.25</strain>
    </source>
</reference>
<feature type="coiled-coil region" evidence="1">
    <location>
        <begin position="305"/>
        <end position="339"/>
    </location>
</feature>
<dbReference type="PANTHER" id="PTHR43941:SF1">
    <property type="entry name" value="STRUCTURAL MAINTENANCE OF CHROMOSOMES PROTEIN 2"/>
    <property type="match status" value="1"/>
</dbReference>
<dbReference type="GO" id="GO:0007088">
    <property type="term" value="P:regulation of mitotic nuclear division"/>
    <property type="evidence" value="ECO:0007669"/>
    <property type="project" value="EnsemblMetazoa"/>
</dbReference>
<dbReference type="EMBL" id="CH480816">
    <property type="protein sequence ID" value="EDW47579.1"/>
    <property type="molecule type" value="Genomic_DNA"/>
</dbReference>
<name>B4HPJ5_DROSE</name>
<organism evidence="3">
    <name type="scientific">Drosophila sechellia</name>
    <name type="common">Fruit fly</name>
    <dbReference type="NCBI Taxonomy" id="7238"/>
    <lineage>
        <taxon>Eukaryota</taxon>
        <taxon>Metazoa</taxon>
        <taxon>Ecdysozoa</taxon>
        <taxon>Arthropoda</taxon>
        <taxon>Hexapoda</taxon>
        <taxon>Insecta</taxon>
        <taxon>Pterygota</taxon>
        <taxon>Neoptera</taxon>
        <taxon>Endopterygota</taxon>
        <taxon>Diptera</taxon>
        <taxon>Brachycera</taxon>
        <taxon>Muscomorpha</taxon>
        <taxon>Ephydroidea</taxon>
        <taxon>Drosophilidae</taxon>
        <taxon>Drosophila</taxon>
        <taxon>Sophophora</taxon>
    </lineage>
</organism>
<dbReference type="HOGENOM" id="CLU_432251_0_0_1"/>
<dbReference type="GO" id="GO:0030674">
    <property type="term" value="F:protein-macromolecule adaptor activity"/>
    <property type="evidence" value="ECO:0007669"/>
    <property type="project" value="EnsemblMetazoa"/>
</dbReference>
<keyword evidence="3" id="KW-1185">Reference proteome</keyword>
<protein>
    <submittedName>
        <fullName evidence="2">GM20358</fullName>
    </submittedName>
</protein>
<accession>B4HPJ5</accession>
<dbReference type="PhylomeDB" id="B4HPJ5"/>
<dbReference type="GO" id="GO:0070652">
    <property type="term" value="C:HAUS complex"/>
    <property type="evidence" value="ECO:0007669"/>
    <property type="project" value="EnsemblMetazoa"/>
</dbReference>
<evidence type="ECO:0000313" key="3">
    <source>
        <dbReference type="Proteomes" id="UP000001292"/>
    </source>
</evidence>
<dbReference type="GO" id="GO:0090307">
    <property type="term" value="P:mitotic spindle assembly"/>
    <property type="evidence" value="ECO:0007669"/>
    <property type="project" value="EnsemblMetazoa"/>
</dbReference>
<keyword evidence="1" id="KW-0175">Coiled coil</keyword>
<proteinExistence type="predicted"/>
<dbReference type="PANTHER" id="PTHR43941">
    <property type="entry name" value="STRUCTURAL MAINTENANCE OF CHROMOSOMES PROTEIN 2"/>
    <property type="match status" value="1"/>
</dbReference>
<evidence type="ECO:0000313" key="2">
    <source>
        <dbReference type="EMBL" id="EDW47579.1"/>
    </source>
</evidence>
<dbReference type="OMA" id="YYRMATN"/>
<sequence>MAYQEKITEFKNWATSLGCPPTALPTDDALRRIFKSGSSLLLNQLQSRIQPVDYVREVRENLLIAQVARYKDKMVPLASRSFQPPELQRYQKIQELKKHKEKANQQLTEARKEYQKLSAAIKTKNIQTISAENRKQLLESKCNILDLKLESLNKNYDQELKNKVQILATTPVKLSARNASEAQATRAVEQALKQLETFYGISKRAAGSTFMKLNESRGECTNEKPPLNNYEVKLLKTKADMLGLAAKYFGAQKELEQKEERFCQDYSVFVDKLQSKVYSFNGISLGDEENADELISDYLVQYNMRNFNRSQNEFLREQIEQLRLELDAGAKQLENHDLKLGSVKQVYGDINSSINRIQQDMVQLSQIKEKILFSRNMMKNLLDDMQAATQKQNAKSQLMSTKLKVSNMSMLGAESFCLANDSVFSSTKVEFDGNCSAMNSTMRRSFDNKTLVPGGAASTTLMAASGATVPSHLLEFNTFLEIPLEKFSCTPRACSFLLSANPLIVEAQELASTVQLAPGYLLTPFGALQEPLIGKLDSDILSHIRLIENVSPCSPVDPHDLRLKASRQHEEIDQLLDNLMAIGVKTQLQLEKAERIYQFLLENPLRRYVPPSIRYNNGSFADYESEFNLYYRMTTNGSSMRAPSN</sequence>